<dbReference type="InterPro" id="IPR012332">
    <property type="entry name" value="Autotransporter_pectin_lyase_C"/>
</dbReference>
<dbReference type="CDD" id="cd01344">
    <property type="entry name" value="PL2_Passenger_AT"/>
    <property type="match status" value="1"/>
</dbReference>
<dbReference type="Gene3D" id="2.160.20.20">
    <property type="match status" value="1"/>
</dbReference>
<sequence length="706" mass="70945">MVGPGTVNSTVTATSGTTTVVGNTTIDTGNNDGVRANGGDVLLDMNSPLATPGAISVLSNALSLHATSGVISAPRGINLRVSGRGQALYADGGTVSVFAGNVTSAGIGKLAGGTAGLIQMANIRYNDPALSSSMQGSGIGVDGTARVELSGFNRLYIGRTGNSFGLGVQGPMAKAVLSGTNQFTFQQSGAMGVYLYGGGQLEINSPLSLTFNGANSIGVTVDSGSNTQVLDGITANFTATTGTAGTGLVAQRGGSASLRNFVVTGPRVGIGVWVAENSTVNLTGASRISITSPTNAQRYALTVGTSMAGVDAIFGTASGTSVRGGAVVATGTLNSTGTLWSNPVAGSYGIYAGANSALASVVNLTGDTIETSGAGSVGIGTYGNAQVFVVDSTVRNSGGADAIYMRNFGSPTQATDNNEVHLTNTSVIATGAAYGVLSANQSNGWDNVFSMRGGSLTTEQTALYAYGPLSATVQDATVRGDDYLLWAANIGATGEATLLDLIASNSTLQGDAGADSAAQANITLQAASHWTGAAWNLSNAGIDATSAWSIPQNSTVSQWVRNDGRIEFLPPVGANDYKFLYTTSYAGGAGSVIALNTYLDSDGSPSDQLIIQGGSASGSTRLDIHNTDGPGALTFGDGIRVVSALDGGTTAPDTFFTSAPVLAGPYAYRLHRGGYAAGDGQDWFLRSSIDCNNPAAPSPPCPVPPP</sequence>
<accession>A0A246HNQ6</accession>
<comment type="caution">
    <text evidence="2">The sequence shown here is derived from an EMBL/GenBank/DDBJ whole genome shotgun (WGS) entry which is preliminary data.</text>
</comment>
<proteinExistence type="predicted"/>
<feature type="domain" description="Autochaperone" evidence="1">
    <location>
        <begin position="554"/>
        <end position="670"/>
    </location>
</feature>
<evidence type="ECO:0000313" key="2">
    <source>
        <dbReference type="EMBL" id="OWQ54870.1"/>
    </source>
</evidence>
<dbReference type="InterPro" id="IPR043990">
    <property type="entry name" value="AC_1"/>
</dbReference>
<organism evidence="2 3">
    <name type="scientific">Stenotrophomonas maltophilia</name>
    <name type="common">Pseudomonas maltophilia</name>
    <name type="synonym">Xanthomonas maltophilia</name>
    <dbReference type="NCBI Taxonomy" id="40324"/>
    <lineage>
        <taxon>Bacteria</taxon>
        <taxon>Pseudomonadati</taxon>
        <taxon>Pseudomonadota</taxon>
        <taxon>Gammaproteobacteria</taxon>
        <taxon>Lysobacterales</taxon>
        <taxon>Lysobacteraceae</taxon>
        <taxon>Stenotrophomonas</taxon>
        <taxon>Stenotrophomonas maltophilia group</taxon>
    </lineage>
</organism>
<evidence type="ECO:0000259" key="1">
    <source>
        <dbReference type="Pfam" id="PF18883"/>
    </source>
</evidence>
<dbReference type="Pfam" id="PF18883">
    <property type="entry name" value="AC_1"/>
    <property type="match status" value="1"/>
</dbReference>
<name>A0A246HNQ6_STEMA</name>
<dbReference type="Proteomes" id="UP000198157">
    <property type="component" value="Unassembled WGS sequence"/>
</dbReference>
<gene>
    <name evidence="2" type="ORF">CEE60_06930</name>
</gene>
<dbReference type="EMBL" id="NIVS01000015">
    <property type="protein sequence ID" value="OWQ54870.1"/>
    <property type="molecule type" value="Genomic_DNA"/>
</dbReference>
<dbReference type="SUPFAM" id="SSF51126">
    <property type="entry name" value="Pectin lyase-like"/>
    <property type="match status" value="1"/>
</dbReference>
<reference evidence="2 3" key="1">
    <citation type="submission" date="2017-06" db="EMBL/GenBank/DDBJ databases">
        <authorList>
            <person name="Kim H.J."/>
            <person name="Triplett B.A."/>
        </authorList>
    </citation>
    <scope>NUCLEOTIDE SEQUENCE [LARGE SCALE GENOMIC DNA]</scope>
    <source>
        <strain evidence="2 3">13146</strain>
    </source>
</reference>
<dbReference type="AlphaFoldDB" id="A0A246HNQ6"/>
<dbReference type="InterPro" id="IPR011050">
    <property type="entry name" value="Pectin_lyase_fold/virulence"/>
</dbReference>
<feature type="non-terminal residue" evidence="2">
    <location>
        <position position="706"/>
    </location>
</feature>
<protein>
    <recommendedName>
        <fullName evidence="1">Autochaperone domain-containing protein</fullName>
    </recommendedName>
</protein>
<evidence type="ECO:0000313" key="3">
    <source>
        <dbReference type="Proteomes" id="UP000198157"/>
    </source>
</evidence>